<proteinExistence type="predicted"/>
<keyword evidence="1" id="KW-0812">Transmembrane</keyword>
<feature type="transmembrane region" description="Helical" evidence="1">
    <location>
        <begin position="530"/>
        <end position="552"/>
    </location>
</feature>
<name>A0A067SDX0_GALM3</name>
<protein>
    <recommendedName>
        <fullName evidence="4">Transmembrane protein</fullName>
    </recommendedName>
</protein>
<evidence type="ECO:0008006" key="4">
    <source>
        <dbReference type="Google" id="ProtNLM"/>
    </source>
</evidence>
<dbReference type="AlphaFoldDB" id="A0A067SDX0"/>
<dbReference type="STRING" id="685588.A0A067SDX0"/>
<feature type="transmembrane region" description="Helical" evidence="1">
    <location>
        <begin position="59"/>
        <end position="82"/>
    </location>
</feature>
<keyword evidence="1" id="KW-0472">Membrane</keyword>
<dbReference type="OrthoDB" id="3344043at2759"/>
<dbReference type="HOGENOM" id="CLU_449126_0_0_1"/>
<evidence type="ECO:0000256" key="1">
    <source>
        <dbReference type="SAM" id="Phobius"/>
    </source>
</evidence>
<reference evidence="3" key="1">
    <citation type="journal article" date="2014" name="Proc. Natl. Acad. Sci. U.S.A.">
        <title>Extensive sampling of basidiomycete genomes demonstrates inadequacy of the white-rot/brown-rot paradigm for wood decay fungi.</title>
        <authorList>
            <person name="Riley R."/>
            <person name="Salamov A.A."/>
            <person name="Brown D.W."/>
            <person name="Nagy L.G."/>
            <person name="Floudas D."/>
            <person name="Held B.W."/>
            <person name="Levasseur A."/>
            <person name="Lombard V."/>
            <person name="Morin E."/>
            <person name="Otillar R."/>
            <person name="Lindquist E.A."/>
            <person name="Sun H."/>
            <person name="LaButti K.M."/>
            <person name="Schmutz J."/>
            <person name="Jabbour D."/>
            <person name="Luo H."/>
            <person name="Baker S.E."/>
            <person name="Pisabarro A.G."/>
            <person name="Walton J.D."/>
            <person name="Blanchette R.A."/>
            <person name="Henrissat B."/>
            <person name="Martin F."/>
            <person name="Cullen D."/>
            <person name="Hibbett D.S."/>
            <person name="Grigoriev I.V."/>
        </authorList>
    </citation>
    <scope>NUCLEOTIDE SEQUENCE [LARGE SCALE GENOMIC DNA]</scope>
    <source>
        <strain evidence="3">CBS 339.88</strain>
    </source>
</reference>
<feature type="transmembrane region" description="Helical" evidence="1">
    <location>
        <begin position="151"/>
        <end position="171"/>
    </location>
</feature>
<feature type="transmembrane region" description="Helical" evidence="1">
    <location>
        <begin position="111"/>
        <end position="131"/>
    </location>
</feature>
<evidence type="ECO:0000313" key="2">
    <source>
        <dbReference type="EMBL" id="KDR68207.1"/>
    </source>
</evidence>
<keyword evidence="3" id="KW-1185">Reference proteome</keyword>
<evidence type="ECO:0000313" key="3">
    <source>
        <dbReference type="Proteomes" id="UP000027222"/>
    </source>
</evidence>
<dbReference type="Proteomes" id="UP000027222">
    <property type="component" value="Unassembled WGS sequence"/>
</dbReference>
<organism evidence="2 3">
    <name type="scientific">Galerina marginata (strain CBS 339.88)</name>
    <dbReference type="NCBI Taxonomy" id="685588"/>
    <lineage>
        <taxon>Eukaryota</taxon>
        <taxon>Fungi</taxon>
        <taxon>Dikarya</taxon>
        <taxon>Basidiomycota</taxon>
        <taxon>Agaricomycotina</taxon>
        <taxon>Agaricomycetes</taxon>
        <taxon>Agaricomycetidae</taxon>
        <taxon>Agaricales</taxon>
        <taxon>Agaricineae</taxon>
        <taxon>Strophariaceae</taxon>
        <taxon>Galerina</taxon>
    </lineage>
</organism>
<dbReference type="EMBL" id="KL142409">
    <property type="protein sequence ID" value="KDR68207.1"/>
    <property type="molecule type" value="Genomic_DNA"/>
</dbReference>
<gene>
    <name evidence="2" type="ORF">GALMADRAFT_272694</name>
</gene>
<feature type="transmembrane region" description="Helical" evidence="1">
    <location>
        <begin position="191"/>
        <end position="210"/>
    </location>
</feature>
<sequence length="630" mass="67834">MMSYNHVQTHYASIPLPEQQYLLPYGDPSFSQKPDRFSSTLLAAQERASRKRVARTTCLIATGILISTLGMVFAFLSFICVFHRCQASSRSVVTTAPLGPVLTISQVTSHVAPLSVPLIMGLLSYLLSAMWLRSSIDGGPNCPSPMQLGLLMSMCNGAGLSSLFSTIKYLFKRPQYGEKVAQPPILRQSIFFLGSLLAVTYLTAAADSWLHASSTSILIPSNSPYHSLVVPDFGREINATMCAQAMGNATVIVSHTGQASCGLINGGSGGSGLTLGEGVRVVSNTSSLHRVVFADDQTALVVPQSVPPNITYSAQTLGVKTQCISITKECIQPETLGGLPYYGSDAQLDLNCAKAGIRYVNGTGQSSLCALDSQGMCTIGEDIESNPFTAGEIVTSMAYLGPGQVYDAFIPNSGWFVHGNNGAWNVVFCNVTALEVTYKYESLRYITVSSSPQPLTTARYIMSAGFERSSTTVISSAVAGAGLQSNTTFEEAYSLELSRQMLARAAFIYEPKNVLRIQYENNVNGSKLQLIPLVLFVGALLVFACQVLYIALRTVIATWGVQYVGLAARHLGDPLATMQRVYGHPDPALTWEMDSEKRFGFETERDRLRVGPVALSGNDIPGSAFMVRKA</sequence>
<keyword evidence="1" id="KW-1133">Transmembrane helix</keyword>
<accession>A0A067SDX0</accession>